<evidence type="ECO:0000313" key="1">
    <source>
        <dbReference type="EMBL" id="RDX72764.1"/>
    </source>
</evidence>
<comment type="caution">
    <text evidence="1">The sequence shown here is derived from an EMBL/GenBank/DDBJ whole genome shotgun (WGS) entry which is preliminary data.</text>
</comment>
<dbReference type="AlphaFoldDB" id="A0A371F3C7"/>
<reference evidence="1" key="1">
    <citation type="submission" date="2018-05" db="EMBL/GenBank/DDBJ databases">
        <title>Draft genome of Mucuna pruriens seed.</title>
        <authorList>
            <person name="Nnadi N.E."/>
            <person name="Vos R."/>
            <person name="Hasami M.H."/>
            <person name="Devisetty U.K."/>
            <person name="Aguiy J.C."/>
        </authorList>
    </citation>
    <scope>NUCLEOTIDE SEQUENCE [LARGE SCALE GENOMIC DNA]</scope>
    <source>
        <strain evidence="1">JCA_2017</strain>
    </source>
</reference>
<name>A0A371F3C7_MUCPR</name>
<feature type="non-terminal residue" evidence="1">
    <location>
        <position position="1"/>
    </location>
</feature>
<dbReference type="OrthoDB" id="1166717at2759"/>
<sequence>MLSFFPSSLQMLSLPSRVFECVAFFHSHNPYRRKLDPRVVKCVSLVIPQIKRGLSVIILQVVSHSLFEPVIESLPFPTQDVIKSLPFSIQDVQVQVQEVMKHTLVLKQVQLSRPEVSILENRIEDVTDDMPIALRKGK</sequence>
<dbReference type="EMBL" id="QJKJ01010781">
    <property type="protein sequence ID" value="RDX72764.1"/>
    <property type="molecule type" value="Genomic_DNA"/>
</dbReference>
<keyword evidence="2" id="KW-1185">Reference proteome</keyword>
<gene>
    <name evidence="1" type="ORF">CR513_47710</name>
</gene>
<dbReference type="Proteomes" id="UP000257109">
    <property type="component" value="Unassembled WGS sequence"/>
</dbReference>
<proteinExistence type="predicted"/>
<accession>A0A371F3C7</accession>
<evidence type="ECO:0000313" key="2">
    <source>
        <dbReference type="Proteomes" id="UP000257109"/>
    </source>
</evidence>
<protein>
    <submittedName>
        <fullName evidence="1">Uncharacterized protein</fullName>
    </submittedName>
</protein>
<organism evidence="1 2">
    <name type="scientific">Mucuna pruriens</name>
    <name type="common">Velvet bean</name>
    <name type="synonym">Dolichos pruriens</name>
    <dbReference type="NCBI Taxonomy" id="157652"/>
    <lineage>
        <taxon>Eukaryota</taxon>
        <taxon>Viridiplantae</taxon>
        <taxon>Streptophyta</taxon>
        <taxon>Embryophyta</taxon>
        <taxon>Tracheophyta</taxon>
        <taxon>Spermatophyta</taxon>
        <taxon>Magnoliopsida</taxon>
        <taxon>eudicotyledons</taxon>
        <taxon>Gunneridae</taxon>
        <taxon>Pentapetalae</taxon>
        <taxon>rosids</taxon>
        <taxon>fabids</taxon>
        <taxon>Fabales</taxon>
        <taxon>Fabaceae</taxon>
        <taxon>Papilionoideae</taxon>
        <taxon>50 kb inversion clade</taxon>
        <taxon>NPAAA clade</taxon>
        <taxon>indigoferoid/millettioid clade</taxon>
        <taxon>Phaseoleae</taxon>
        <taxon>Mucuna</taxon>
    </lineage>
</organism>